<name>A0A5B8XR37_9DELT</name>
<protein>
    <submittedName>
        <fullName evidence="2">CopG family transcriptional regulator</fullName>
    </submittedName>
</protein>
<dbReference type="Proteomes" id="UP000321595">
    <property type="component" value="Chromosome"/>
</dbReference>
<dbReference type="InterPro" id="IPR002145">
    <property type="entry name" value="CopG"/>
</dbReference>
<organism evidence="2 3">
    <name type="scientific">Microvenator marinus</name>
    <dbReference type="NCBI Taxonomy" id="2600177"/>
    <lineage>
        <taxon>Bacteria</taxon>
        <taxon>Deltaproteobacteria</taxon>
        <taxon>Bradymonadales</taxon>
        <taxon>Microvenatoraceae</taxon>
        <taxon>Microvenator</taxon>
    </lineage>
</organism>
<dbReference type="OrthoDB" id="4735215at2"/>
<evidence type="ECO:0000313" key="3">
    <source>
        <dbReference type="Proteomes" id="UP000321595"/>
    </source>
</evidence>
<dbReference type="InterPro" id="IPR013321">
    <property type="entry name" value="Arc_rbn_hlx_hlx"/>
</dbReference>
<dbReference type="AlphaFoldDB" id="A0A5B8XR37"/>
<keyword evidence="3" id="KW-1185">Reference proteome</keyword>
<dbReference type="CDD" id="cd21631">
    <property type="entry name" value="RHH_CopG_NikR-like"/>
    <property type="match status" value="1"/>
</dbReference>
<dbReference type="GO" id="GO:0006355">
    <property type="term" value="P:regulation of DNA-templated transcription"/>
    <property type="evidence" value="ECO:0007669"/>
    <property type="project" value="InterPro"/>
</dbReference>
<accession>A0A5B8XR37</accession>
<reference evidence="2 3" key="1">
    <citation type="submission" date="2019-08" db="EMBL/GenBank/DDBJ databases">
        <authorList>
            <person name="Liang Q."/>
        </authorList>
    </citation>
    <scope>NUCLEOTIDE SEQUENCE [LARGE SCALE GENOMIC DNA]</scope>
    <source>
        <strain evidence="2 3">V1718</strain>
    </source>
</reference>
<dbReference type="KEGG" id="bbae:FRD01_12315"/>
<gene>
    <name evidence="2" type="ORF">FRD01_12315</name>
</gene>
<dbReference type="SUPFAM" id="SSF47598">
    <property type="entry name" value="Ribbon-helix-helix"/>
    <property type="match status" value="1"/>
</dbReference>
<proteinExistence type="predicted"/>
<dbReference type="Pfam" id="PF01402">
    <property type="entry name" value="RHH_1"/>
    <property type="match status" value="1"/>
</dbReference>
<sequence length="87" mass="9872">MHDVAISHDGEKDVIRTVIALEEEEKEFLDRMAKAEGVSMASIIRRAVREHMERAAAQNTSTLLDQTFGIRGGEDALAYVDRLRDEW</sequence>
<evidence type="ECO:0000313" key="2">
    <source>
        <dbReference type="EMBL" id="QED28005.1"/>
    </source>
</evidence>
<dbReference type="Gene3D" id="1.10.1220.10">
    <property type="entry name" value="Met repressor-like"/>
    <property type="match status" value="1"/>
</dbReference>
<evidence type="ECO:0000259" key="1">
    <source>
        <dbReference type="Pfam" id="PF01402"/>
    </source>
</evidence>
<dbReference type="InterPro" id="IPR010985">
    <property type="entry name" value="Ribbon_hlx_hlx"/>
</dbReference>
<feature type="domain" description="Ribbon-helix-helix protein CopG" evidence="1">
    <location>
        <begin position="16"/>
        <end position="54"/>
    </location>
</feature>
<dbReference type="EMBL" id="CP042467">
    <property type="protein sequence ID" value="QED28005.1"/>
    <property type="molecule type" value="Genomic_DNA"/>
</dbReference>